<dbReference type="AlphaFoldDB" id="A0A1H6KUQ7"/>
<evidence type="ECO:0000256" key="1">
    <source>
        <dbReference type="ARBA" id="ARBA00023125"/>
    </source>
</evidence>
<dbReference type="InterPro" id="IPR009057">
    <property type="entry name" value="Homeodomain-like_sf"/>
</dbReference>
<dbReference type="InterPro" id="IPR001647">
    <property type="entry name" value="HTH_TetR"/>
</dbReference>
<organism evidence="4 5">
    <name type="scientific">Mycolicibacterium rutilum</name>
    <name type="common">Mycobacterium rutilum</name>
    <dbReference type="NCBI Taxonomy" id="370526"/>
    <lineage>
        <taxon>Bacteria</taxon>
        <taxon>Bacillati</taxon>
        <taxon>Actinomycetota</taxon>
        <taxon>Actinomycetes</taxon>
        <taxon>Mycobacteriales</taxon>
        <taxon>Mycobacteriaceae</taxon>
        <taxon>Mycolicibacterium</taxon>
    </lineage>
</organism>
<dbReference type="STRING" id="370526.SAMN04489835_4003"/>
<evidence type="ECO:0000313" key="4">
    <source>
        <dbReference type="EMBL" id="SEH77671.1"/>
    </source>
</evidence>
<dbReference type="GO" id="GO:0003677">
    <property type="term" value="F:DNA binding"/>
    <property type="evidence" value="ECO:0007669"/>
    <property type="project" value="UniProtKB-UniRule"/>
</dbReference>
<keyword evidence="5" id="KW-1185">Reference proteome</keyword>
<dbReference type="EMBL" id="LT629971">
    <property type="protein sequence ID" value="SEH77671.1"/>
    <property type="molecule type" value="Genomic_DNA"/>
</dbReference>
<dbReference type="SUPFAM" id="SSF46689">
    <property type="entry name" value="Homeodomain-like"/>
    <property type="match status" value="1"/>
</dbReference>
<evidence type="ECO:0000256" key="2">
    <source>
        <dbReference type="PROSITE-ProRule" id="PRU00335"/>
    </source>
</evidence>
<gene>
    <name evidence="4" type="ORF">SAMN04489835_4003</name>
</gene>
<dbReference type="Pfam" id="PF00440">
    <property type="entry name" value="TetR_N"/>
    <property type="match status" value="1"/>
</dbReference>
<evidence type="ECO:0000313" key="5">
    <source>
        <dbReference type="Proteomes" id="UP000182915"/>
    </source>
</evidence>
<dbReference type="PROSITE" id="PS50977">
    <property type="entry name" value="HTH_TETR_2"/>
    <property type="match status" value="1"/>
</dbReference>
<keyword evidence="1 2" id="KW-0238">DNA-binding</keyword>
<reference evidence="5" key="1">
    <citation type="submission" date="2016-10" db="EMBL/GenBank/DDBJ databases">
        <authorList>
            <person name="Varghese N."/>
            <person name="Submissions S."/>
        </authorList>
    </citation>
    <scope>NUCLEOTIDE SEQUENCE [LARGE SCALE GENOMIC DNA]</scope>
    <source>
        <strain evidence="5">DSM 45405</strain>
    </source>
</reference>
<protein>
    <submittedName>
        <fullName evidence="4">DNA-binding transcriptional regulator, AcrR family</fullName>
    </submittedName>
</protein>
<dbReference type="OrthoDB" id="3218408at2"/>
<dbReference type="RefSeq" id="WP_083408637.1">
    <property type="nucleotide sequence ID" value="NZ_LT629971.1"/>
</dbReference>
<dbReference type="Gene3D" id="1.10.357.10">
    <property type="entry name" value="Tetracycline Repressor, domain 2"/>
    <property type="match status" value="1"/>
</dbReference>
<feature type="domain" description="HTH tetR-type" evidence="3">
    <location>
        <begin position="6"/>
        <end position="66"/>
    </location>
</feature>
<evidence type="ECO:0000259" key="3">
    <source>
        <dbReference type="PROSITE" id="PS50977"/>
    </source>
</evidence>
<dbReference type="Proteomes" id="UP000182915">
    <property type="component" value="Chromosome I"/>
</dbReference>
<sequence length="182" mass="20315">MVAQTRTPRSEWIDAGLAALAAGGPDAVRVDLLAKSLGVTRGGFYWHFANRQAFLDALLQEWEQRCTDDVLERVESEGGDAKAKVRKAGALTFSKRLLPIDLAVRDWARRDSGVASRLRRVDNRRMDYLRGLIGTYVDDADEVEARAMLAFSLAIGHHFIAAGHRGRSRRQVLENATQRLLD</sequence>
<feature type="DNA-binding region" description="H-T-H motif" evidence="2">
    <location>
        <begin position="29"/>
        <end position="48"/>
    </location>
</feature>
<name>A0A1H6KUQ7_MYCRU</name>
<accession>A0A1H6KUQ7</accession>
<proteinExistence type="predicted"/>